<organism evidence="2 3">
    <name type="scientific">Caenorhabditis angaria</name>
    <dbReference type="NCBI Taxonomy" id="860376"/>
    <lineage>
        <taxon>Eukaryota</taxon>
        <taxon>Metazoa</taxon>
        <taxon>Ecdysozoa</taxon>
        <taxon>Nematoda</taxon>
        <taxon>Chromadorea</taxon>
        <taxon>Rhabditida</taxon>
        <taxon>Rhabditina</taxon>
        <taxon>Rhabditomorpha</taxon>
        <taxon>Rhabditoidea</taxon>
        <taxon>Rhabditidae</taxon>
        <taxon>Peloderinae</taxon>
        <taxon>Caenorhabditis</taxon>
    </lineage>
</organism>
<feature type="signal peptide" evidence="1">
    <location>
        <begin position="1"/>
        <end position="20"/>
    </location>
</feature>
<reference evidence="2" key="1">
    <citation type="submission" date="2022-11" db="EMBL/GenBank/DDBJ databases">
        <authorList>
            <person name="Kikuchi T."/>
        </authorList>
    </citation>
    <scope>NUCLEOTIDE SEQUENCE</scope>
    <source>
        <strain evidence="2">PS1010</strain>
    </source>
</reference>
<proteinExistence type="predicted"/>
<feature type="chain" id="PRO_5040155722" evidence="1">
    <location>
        <begin position="21"/>
        <end position="134"/>
    </location>
</feature>
<comment type="caution">
    <text evidence="2">The sequence shown here is derived from an EMBL/GenBank/DDBJ whole genome shotgun (WGS) entry which is preliminary data.</text>
</comment>
<keyword evidence="3" id="KW-1185">Reference proteome</keyword>
<dbReference type="Proteomes" id="UP001152747">
    <property type="component" value="Unassembled WGS sequence"/>
</dbReference>
<accession>A0A9P1MVM7</accession>
<dbReference type="EMBL" id="CANHGI010000001">
    <property type="protein sequence ID" value="CAI5440468.1"/>
    <property type="molecule type" value="Genomic_DNA"/>
</dbReference>
<evidence type="ECO:0000313" key="3">
    <source>
        <dbReference type="Proteomes" id="UP001152747"/>
    </source>
</evidence>
<sequence>MKFFTILLLTAATIVALTLAETAQTRAQNFVTAVQKACEKTTLICLKPFLNKDFKYINATATLNKEEYVKFLKTQTKTDLSGFNFKVKQASDASGAQVKLPINAAGKLLLNLFLVADAKVDGGEAVILIDKKNI</sequence>
<name>A0A9P1MVM7_9PELO</name>
<evidence type="ECO:0000313" key="2">
    <source>
        <dbReference type="EMBL" id="CAI5440468.1"/>
    </source>
</evidence>
<gene>
    <name evidence="2" type="ORF">CAMP_LOCUS3105</name>
</gene>
<evidence type="ECO:0000256" key="1">
    <source>
        <dbReference type="SAM" id="SignalP"/>
    </source>
</evidence>
<keyword evidence="1" id="KW-0732">Signal</keyword>
<dbReference type="AlphaFoldDB" id="A0A9P1MVM7"/>
<protein>
    <submittedName>
        <fullName evidence="2">Uncharacterized protein</fullName>
    </submittedName>
</protein>